<gene>
    <name evidence="2" type="primary">20350341</name>
    <name evidence="1" type="ORF">GGTG_09883</name>
</gene>
<keyword evidence="3" id="KW-1185">Reference proteome</keyword>
<accession>J3P8P8</accession>
<evidence type="ECO:0000313" key="1">
    <source>
        <dbReference type="EMBL" id="EJT73032.1"/>
    </source>
</evidence>
<reference evidence="1" key="3">
    <citation type="submission" date="2010-09" db="EMBL/GenBank/DDBJ databases">
        <title>Annotation of Gaeumannomyces graminis var. tritici R3-111a-1.</title>
        <authorList>
            <consortium name="The Broad Institute Genome Sequencing Platform"/>
            <person name="Ma L.-J."/>
            <person name="Dead R."/>
            <person name="Young S.K."/>
            <person name="Zeng Q."/>
            <person name="Gargeya S."/>
            <person name="Fitzgerald M."/>
            <person name="Haas B."/>
            <person name="Abouelleil A."/>
            <person name="Alvarado L."/>
            <person name="Arachchi H.M."/>
            <person name="Berlin A."/>
            <person name="Brown A."/>
            <person name="Chapman S.B."/>
            <person name="Chen Z."/>
            <person name="Dunbar C."/>
            <person name="Freedman E."/>
            <person name="Gearin G."/>
            <person name="Gellesch M."/>
            <person name="Goldberg J."/>
            <person name="Griggs A."/>
            <person name="Gujja S."/>
            <person name="Heiman D."/>
            <person name="Howarth C."/>
            <person name="Larson L."/>
            <person name="Lui A."/>
            <person name="MacDonald P.J.P."/>
            <person name="Mehta T."/>
            <person name="Montmayeur A."/>
            <person name="Murphy C."/>
            <person name="Neiman D."/>
            <person name="Pearson M."/>
            <person name="Priest M."/>
            <person name="Roberts A."/>
            <person name="Saif S."/>
            <person name="Shea T."/>
            <person name="Shenoy N."/>
            <person name="Sisk P."/>
            <person name="Stolte C."/>
            <person name="Sykes S."/>
            <person name="Yandava C."/>
            <person name="Wortman J."/>
            <person name="Nusbaum C."/>
            <person name="Birren B."/>
        </authorList>
    </citation>
    <scope>NUCLEOTIDE SEQUENCE</scope>
    <source>
        <strain evidence="1">R3-111a-1</strain>
    </source>
</reference>
<dbReference type="EMBL" id="GL385399">
    <property type="protein sequence ID" value="EJT73032.1"/>
    <property type="molecule type" value="Genomic_DNA"/>
</dbReference>
<dbReference type="HOGENOM" id="CLU_1073801_0_0_1"/>
<evidence type="ECO:0000313" key="3">
    <source>
        <dbReference type="Proteomes" id="UP000006039"/>
    </source>
</evidence>
<reference evidence="2" key="5">
    <citation type="submission" date="2018-04" db="UniProtKB">
        <authorList>
            <consortium name="EnsemblFungi"/>
        </authorList>
    </citation>
    <scope>IDENTIFICATION</scope>
    <source>
        <strain evidence="2">R3-111a-1</strain>
    </source>
</reference>
<dbReference type="VEuPathDB" id="FungiDB:GGTG_09883"/>
<dbReference type="RefSeq" id="XP_009226006.1">
    <property type="nucleotide sequence ID" value="XM_009227742.1"/>
</dbReference>
<dbReference type="Proteomes" id="UP000006039">
    <property type="component" value="Unassembled WGS sequence"/>
</dbReference>
<reference evidence="2" key="4">
    <citation type="journal article" date="2015" name="G3 (Bethesda)">
        <title>Genome sequences of three phytopathogenic species of the Magnaporthaceae family of fungi.</title>
        <authorList>
            <person name="Okagaki L.H."/>
            <person name="Nunes C.C."/>
            <person name="Sailsbery J."/>
            <person name="Clay B."/>
            <person name="Brown D."/>
            <person name="John T."/>
            <person name="Oh Y."/>
            <person name="Young N."/>
            <person name="Fitzgerald M."/>
            <person name="Haas B.J."/>
            <person name="Zeng Q."/>
            <person name="Young S."/>
            <person name="Adiconis X."/>
            <person name="Fan L."/>
            <person name="Levin J.Z."/>
            <person name="Mitchell T.K."/>
            <person name="Okubara P.A."/>
            <person name="Farman M.L."/>
            <person name="Kohn L.M."/>
            <person name="Birren B."/>
            <person name="Ma L.-J."/>
            <person name="Dean R.A."/>
        </authorList>
    </citation>
    <scope>NUCLEOTIDE SEQUENCE</scope>
    <source>
        <strain evidence="2">R3-111a-1</strain>
    </source>
</reference>
<reference evidence="3" key="1">
    <citation type="submission" date="2010-07" db="EMBL/GenBank/DDBJ databases">
        <title>The genome sequence of Gaeumannomyces graminis var. tritici strain R3-111a-1.</title>
        <authorList>
            <consortium name="The Broad Institute Genome Sequencing Platform"/>
            <person name="Ma L.-J."/>
            <person name="Dead R."/>
            <person name="Young S."/>
            <person name="Zeng Q."/>
            <person name="Koehrsen M."/>
            <person name="Alvarado L."/>
            <person name="Berlin A."/>
            <person name="Chapman S.B."/>
            <person name="Chen Z."/>
            <person name="Freedman E."/>
            <person name="Gellesch M."/>
            <person name="Goldberg J."/>
            <person name="Griggs A."/>
            <person name="Gujja S."/>
            <person name="Heilman E.R."/>
            <person name="Heiman D."/>
            <person name="Hepburn T."/>
            <person name="Howarth C."/>
            <person name="Jen D."/>
            <person name="Larson L."/>
            <person name="Mehta T."/>
            <person name="Neiman D."/>
            <person name="Pearson M."/>
            <person name="Roberts A."/>
            <person name="Saif S."/>
            <person name="Shea T."/>
            <person name="Shenoy N."/>
            <person name="Sisk P."/>
            <person name="Stolte C."/>
            <person name="Sykes S."/>
            <person name="Walk T."/>
            <person name="White J."/>
            <person name="Yandava C."/>
            <person name="Haas B."/>
            <person name="Nusbaum C."/>
            <person name="Birren B."/>
        </authorList>
    </citation>
    <scope>NUCLEOTIDE SEQUENCE [LARGE SCALE GENOMIC DNA]</scope>
    <source>
        <strain evidence="3">R3-111a-1</strain>
    </source>
</reference>
<reference evidence="1" key="2">
    <citation type="submission" date="2010-07" db="EMBL/GenBank/DDBJ databases">
        <authorList>
            <consortium name="The Broad Institute Genome Sequencing Platform"/>
            <consortium name="Broad Institute Genome Sequencing Center for Infectious Disease"/>
            <person name="Ma L.-J."/>
            <person name="Dead R."/>
            <person name="Young S."/>
            <person name="Zeng Q."/>
            <person name="Koehrsen M."/>
            <person name="Alvarado L."/>
            <person name="Berlin A."/>
            <person name="Chapman S.B."/>
            <person name="Chen Z."/>
            <person name="Freedman E."/>
            <person name="Gellesch M."/>
            <person name="Goldberg J."/>
            <person name="Griggs A."/>
            <person name="Gujja S."/>
            <person name="Heilman E.R."/>
            <person name="Heiman D."/>
            <person name="Hepburn T."/>
            <person name="Howarth C."/>
            <person name="Jen D."/>
            <person name="Larson L."/>
            <person name="Mehta T."/>
            <person name="Neiman D."/>
            <person name="Pearson M."/>
            <person name="Roberts A."/>
            <person name="Saif S."/>
            <person name="Shea T."/>
            <person name="Shenoy N."/>
            <person name="Sisk P."/>
            <person name="Stolte C."/>
            <person name="Sykes S."/>
            <person name="Walk T."/>
            <person name="White J."/>
            <person name="Yandava C."/>
            <person name="Haas B."/>
            <person name="Nusbaum C."/>
            <person name="Birren B."/>
        </authorList>
    </citation>
    <scope>NUCLEOTIDE SEQUENCE</scope>
    <source>
        <strain evidence="1">R3-111a-1</strain>
    </source>
</reference>
<evidence type="ECO:0000313" key="2">
    <source>
        <dbReference type="EnsemblFungi" id="EJT73032"/>
    </source>
</evidence>
<sequence length="259" mass="29359">MGVKLYTLKTGFFKRIAVFLKNYLNFHYGNESLRVCKRDKIHEKINPFKKGCNFFRSGFACGILCFKRFFMLGFKITFARAFIAKKSKFRVSLASTFGINNKICFGKKNFVKGNFKSGLKVAGLIIVASKRDKHGIRLFRLICFKKKGFKVQATFGINNKICFGKKNFVKGNFKSGLKVAGLIIVASKRDKHGIRLFRLICFKKKGFKVQGPVKAFALYIHVTPCPPCLLSFPLNAWKRHTLPGRGTALPMPQASDIYA</sequence>
<organism evidence="1">
    <name type="scientific">Gaeumannomyces tritici (strain R3-111a-1)</name>
    <name type="common">Wheat and barley take-all root rot fungus</name>
    <name type="synonym">Gaeumannomyces graminis var. tritici</name>
    <dbReference type="NCBI Taxonomy" id="644352"/>
    <lineage>
        <taxon>Eukaryota</taxon>
        <taxon>Fungi</taxon>
        <taxon>Dikarya</taxon>
        <taxon>Ascomycota</taxon>
        <taxon>Pezizomycotina</taxon>
        <taxon>Sordariomycetes</taxon>
        <taxon>Sordariomycetidae</taxon>
        <taxon>Magnaporthales</taxon>
        <taxon>Magnaporthaceae</taxon>
        <taxon>Gaeumannomyces</taxon>
    </lineage>
</organism>
<proteinExistence type="predicted"/>
<dbReference type="GeneID" id="20350341"/>
<dbReference type="EnsemblFungi" id="EJT73032">
    <property type="protein sequence ID" value="EJT73032"/>
    <property type="gene ID" value="GGTG_09883"/>
</dbReference>
<name>J3P8P8_GAET3</name>
<protein>
    <submittedName>
        <fullName evidence="1 2">Uncharacterized protein</fullName>
    </submittedName>
</protein>
<dbReference type="AlphaFoldDB" id="J3P8P8"/>